<dbReference type="PANTHER" id="PTHR30177">
    <property type="entry name" value="GLYCINE BETAINE/L-PROLINE TRANSPORT SYSTEM PERMEASE PROTEIN PROW"/>
    <property type="match status" value="1"/>
</dbReference>
<keyword evidence="3 6" id="KW-0812">Transmembrane</keyword>
<dbReference type="InterPro" id="IPR051204">
    <property type="entry name" value="ABC_transp_perm/SBD"/>
</dbReference>
<proteinExistence type="inferred from homology"/>
<comment type="caution">
    <text evidence="8">The sequence shown here is derived from an EMBL/GenBank/DDBJ whole genome shotgun (WGS) entry which is preliminary data.</text>
</comment>
<dbReference type="Proteomes" id="UP001596002">
    <property type="component" value="Unassembled WGS sequence"/>
</dbReference>
<feature type="transmembrane region" description="Helical" evidence="6">
    <location>
        <begin position="207"/>
        <end position="226"/>
    </location>
</feature>
<dbReference type="InterPro" id="IPR000515">
    <property type="entry name" value="MetI-like"/>
</dbReference>
<dbReference type="CDD" id="cd06261">
    <property type="entry name" value="TM_PBP2"/>
    <property type="match status" value="1"/>
</dbReference>
<feature type="transmembrane region" description="Helical" evidence="6">
    <location>
        <begin position="107"/>
        <end position="125"/>
    </location>
</feature>
<keyword evidence="2 6" id="KW-0813">Transport</keyword>
<comment type="subcellular location">
    <subcellularLocation>
        <location evidence="6">Cell membrane</location>
        <topology evidence="6">Multi-pass membrane protein</topology>
    </subcellularLocation>
    <subcellularLocation>
        <location evidence="1">Membrane</location>
        <topology evidence="1">Multi-pass membrane protein</topology>
    </subcellularLocation>
</comment>
<gene>
    <name evidence="8" type="ORF">ACFO8Q_02395</name>
</gene>
<dbReference type="EMBL" id="JBHSHC010000014">
    <property type="protein sequence ID" value="MFC4766251.1"/>
    <property type="molecule type" value="Genomic_DNA"/>
</dbReference>
<name>A0ABV9PWD7_9BACL</name>
<organism evidence="8 9">
    <name type="scientific">Effusibacillus consociatus</name>
    <dbReference type="NCBI Taxonomy" id="1117041"/>
    <lineage>
        <taxon>Bacteria</taxon>
        <taxon>Bacillati</taxon>
        <taxon>Bacillota</taxon>
        <taxon>Bacilli</taxon>
        <taxon>Bacillales</taxon>
        <taxon>Alicyclobacillaceae</taxon>
        <taxon>Effusibacillus</taxon>
    </lineage>
</organism>
<dbReference type="InterPro" id="IPR035906">
    <property type="entry name" value="MetI-like_sf"/>
</dbReference>
<evidence type="ECO:0000256" key="2">
    <source>
        <dbReference type="ARBA" id="ARBA00022448"/>
    </source>
</evidence>
<evidence type="ECO:0000313" key="9">
    <source>
        <dbReference type="Proteomes" id="UP001596002"/>
    </source>
</evidence>
<protein>
    <submittedName>
        <fullName evidence="8">ABC transporter permease</fullName>
    </submittedName>
</protein>
<keyword evidence="5 6" id="KW-0472">Membrane</keyword>
<accession>A0ABV9PWD7</accession>
<feature type="transmembrane region" description="Helical" evidence="6">
    <location>
        <begin position="12"/>
        <end position="31"/>
    </location>
</feature>
<evidence type="ECO:0000259" key="7">
    <source>
        <dbReference type="PROSITE" id="PS50928"/>
    </source>
</evidence>
<evidence type="ECO:0000256" key="6">
    <source>
        <dbReference type="RuleBase" id="RU363032"/>
    </source>
</evidence>
<sequence>MQGKRLELTIRVGLTLVIGALFAWAYVSGTFQFIMDHPDDLIYLLQQHLKLVGLSSLLAVAIAVPLGIFITRPRFKKYDWIVINFANIGQTVPSLAVLALVMSYLGIGYMTAVFALWIYSLLPILRNTVAGIESVNRSILDAGKGMGMTQYQVLWKLELPNSLYAILAGIRTSIVINVGTAALAFLIGGGGLGDLIFTGISLYDTGIMLSGALPVTLLAVIIDFLLGKFEKIIIPRGVQRNLETL</sequence>
<feature type="transmembrane region" description="Helical" evidence="6">
    <location>
        <begin position="163"/>
        <end position="187"/>
    </location>
</feature>
<evidence type="ECO:0000256" key="5">
    <source>
        <dbReference type="ARBA" id="ARBA00023136"/>
    </source>
</evidence>
<feature type="transmembrane region" description="Helical" evidence="6">
    <location>
        <begin position="82"/>
        <end position="101"/>
    </location>
</feature>
<dbReference type="Gene3D" id="1.10.3720.10">
    <property type="entry name" value="MetI-like"/>
    <property type="match status" value="1"/>
</dbReference>
<reference evidence="9" key="1">
    <citation type="journal article" date="2019" name="Int. J. Syst. Evol. Microbiol.">
        <title>The Global Catalogue of Microorganisms (GCM) 10K type strain sequencing project: providing services to taxonomists for standard genome sequencing and annotation.</title>
        <authorList>
            <consortium name="The Broad Institute Genomics Platform"/>
            <consortium name="The Broad Institute Genome Sequencing Center for Infectious Disease"/>
            <person name="Wu L."/>
            <person name="Ma J."/>
        </authorList>
    </citation>
    <scope>NUCLEOTIDE SEQUENCE [LARGE SCALE GENOMIC DNA]</scope>
    <source>
        <strain evidence="9">WYCCWR 12678</strain>
    </source>
</reference>
<evidence type="ECO:0000256" key="1">
    <source>
        <dbReference type="ARBA" id="ARBA00004141"/>
    </source>
</evidence>
<evidence type="ECO:0000256" key="3">
    <source>
        <dbReference type="ARBA" id="ARBA00022692"/>
    </source>
</evidence>
<feature type="domain" description="ABC transmembrane type-1" evidence="7">
    <location>
        <begin position="45"/>
        <end position="226"/>
    </location>
</feature>
<dbReference type="PROSITE" id="PS50928">
    <property type="entry name" value="ABC_TM1"/>
    <property type="match status" value="1"/>
</dbReference>
<comment type="similarity">
    <text evidence="6">Belongs to the binding-protein-dependent transport system permease family.</text>
</comment>
<evidence type="ECO:0000313" key="8">
    <source>
        <dbReference type="EMBL" id="MFC4766251.1"/>
    </source>
</evidence>
<dbReference type="SUPFAM" id="SSF161098">
    <property type="entry name" value="MetI-like"/>
    <property type="match status" value="1"/>
</dbReference>
<keyword evidence="4 6" id="KW-1133">Transmembrane helix</keyword>
<dbReference type="Pfam" id="PF00528">
    <property type="entry name" value="BPD_transp_1"/>
    <property type="match status" value="1"/>
</dbReference>
<dbReference type="RefSeq" id="WP_380024041.1">
    <property type="nucleotide sequence ID" value="NZ_JBHSHC010000014.1"/>
</dbReference>
<evidence type="ECO:0000256" key="4">
    <source>
        <dbReference type="ARBA" id="ARBA00022989"/>
    </source>
</evidence>
<dbReference type="PANTHER" id="PTHR30177:SF4">
    <property type="entry name" value="OSMOPROTECTANT IMPORT PERMEASE PROTEIN OSMW"/>
    <property type="match status" value="1"/>
</dbReference>
<feature type="transmembrane region" description="Helical" evidence="6">
    <location>
        <begin position="51"/>
        <end position="70"/>
    </location>
</feature>
<keyword evidence="9" id="KW-1185">Reference proteome</keyword>